<sequence length="179" mass="19600">MKLFTLSAVVLGLITMTQHANAEVFVFTPPISHPDYITISPRLESKSLSDSLKSACSTNQLKLVTATTALNNQYKSEVACDIDLNKAKTTGQNCPITRKSFAGKGSAPCGRAEVRAKFEANGTKRISVTVVYEFSGIDKSRVDYCLPFDPNSVPSTKGGMTKRWNVERSSKTYEFNCSK</sequence>
<dbReference type="Proteomes" id="UP000078512">
    <property type="component" value="Unassembled WGS sequence"/>
</dbReference>
<evidence type="ECO:0008006" key="4">
    <source>
        <dbReference type="Google" id="ProtNLM"/>
    </source>
</evidence>
<evidence type="ECO:0000313" key="2">
    <source>
        <dbReference type="EMBL" id="OAQ35251.1"/>
    </source>
</evidence>
<dbReference type="AlphaFoldDB" id="A0A197KEZ6"/>
<reference evidence="2 3" key="1">
    <citation type="submission" date="2016-05" db="EMBL/GenBank/DDBJ databases">
        <title>Genome sequencing reveals origins of a unique bacterial endosymbiosis in the earliest lineages of terrestrial Fungi.</title>
        <authorList>
            <consortium name="DOE Joint Genome Institute"/>
            <person name="Uehling J."/>
            <person name="Gryganskyi A."/>
            <person name="Hameed K."/>
            <person name="Tschaplinski T."/>
            <person name="Misztal P."/>
            <person name="Wu S."/>
            <person name="Desiro A."/>
            <person name="Vande Pol N."/>
            <person name="Du Z.-Y."/>
            <person name="Zienkiewicz A."/>
            <person name="Zienkiewicz K."/>
            <person name="Morin E."/>
            <person name="Tisserant E."/>
            <person name="Splivallo R."/>
            <person name="Hainaut M."/>
            <person name="Henrissat B."/>
            <person name="Ohm R."/>
            <person name="Kuo A."/>
            <person name="Yan J."/>
            <person name="Lipzen A."/>
            <person name="Nolan M."/>
            <person name="Labutti K."/>
            <person name="Barry K."/>
            <person name="Goldstein A."/>
            <person name="Labbe J."/>
            <person name="Schadt C."/>
            <person name="Tuskan G."/>
            <person name="Grigoriev I."/>
            <person name="Martin F."/>
            <person name="Vilgalys R."/>
            <person name="Bonito G."/>
        </authorList>
    </citation>
    <scope>NUCLEOTIDE SEQUENCE [LARGE SCALE GENOMIC DNA]</scope>
    <source>
        <strain evidence="2 3">AG-77</strain>
    </source>
</reference>
<keyword evidence="3" id="KW-1185">Reference proteome</keyword>
<evidence type="ECO:0000256" key="1">
    <source>
        <dbReference type="SAM" id="SignalP"/>
    </source>
</evidence>
<name>A0A197KEZ6_9FUNG</name>
<proteinExistence type="predicted"/>
<protein>
    <recommendedName>
        <fullName evidence="4">Phosphatidylglycerol/phosphatidylinositol transfer protein</fullName>
    </recommendedName>
</protein>
<keyword evidence="1" id="KW-0732">Signal</keyword>
<feature type="signal peptide" evidence="1">
    <location>
        <begin position="1"/>
        <end position="22"/>
    </location>
</feature>
<accession>A0A197KEZ6</accession>
<dbReference type="EMBL" id="KV442015">
    <property type="protein sequence ID" value="OAQ35251.1"/>
    <property type="molecule type" value="Genomic_DNA"/>
</dbReference>
<feature type="chain" id="PRO_5008276849" description="Phosphatidylglycerol/phosphatidylinositol transfer protein" evidence="1">
    <location>
        <begin position="23"/>
        <end position="179"/>
    </location>
</feature>
<gene>
    <name evidence="2" type="ORF">K457DRAFT_121220</name>
</gene>
<evidence type="ECO:0000313" key="3">
    <source>
        <dbReference type="Proteomes" id="UP000078512"/>
    </source>
</evidence>
<dbReference type="OrthoDB" id="2337969at2759"/>
<organism evidence="2 3">
    <name type="scientific">Linnemannia elongata AG-77</name>
    <dbReference type="NCBI Taxonomy" id="1314771"/>
    <lineage>
        <taxon>Eukaryota</taxon>
        <taxon>Fungi</taxon>
        <taxon>Fungi incertae sedis</taxon>
        <taxon>Mucoromycota</taxon>
        <taxon>Mortierellomycotina</taxon>
        <taxon>Mortierellomycetes</taxon>
        <taxon>Mortierellales</taxon>
        <taxon>Mortierellaceae</taxon>
        <taxon>Linnemannia</taxon>
    </lineage>
</organism>